<organism evidence="2 3">
    <name type="scientific">Tectimicrobiota bacterium</name>
    <dbReference type="NCBI Taxonomy" id="2528274"/>
    <lineage>
        <taxon>Bacteria</taxon>
        <taxon>Pseudomonadati</taxon>
        <taxon>Nitrospinota/Tectimicrobiota group</taxon>
        <taxon>Candidatus Tectimicrobiota</taxon>
    </lineage>
</organism>
<proteinExistence type="predicted"/>
<reference evidence="2" key="1">
    <citation type="submission" date="2019-03" db="EMBL/GenBank/DDBJ databases">
        <title>Lake Tanganyika Metagenome-Assembled Genomes (MAGs).</title>
        <authorList>
            <person name="Tran P."/>
        </authorList>
    </citation>
    <scope>NUCLEOTIDE SEQUENCE</scope>
    <source>
        <strain evidence="2">K_DeepCast_65m_m2_066</strain>
    </source>
</reference>
<feature type="transmembrane region" description="Helical" evidence="1">
    <location>
        <begin position="76"/>
        <end position="97"/>
    </location>
</feature>
<feature type="transmembrane region" description="Helical" evidence="1">
    <location>
        <begin position="6"/>
        <end position="26"/>
    </location>
</feature>
<feature type="transmembrane region" description="Helical" evidence="1">
    <location>
        <begin position="117"/>
        <end position="141"/>
    </location>
</feature>
<dbReference type="Proteomes" id="UP000712673">
    <property type="component" value="Unassembled WGS sequence"/>
</dbReference>
<accession>A0A937W493</accession>
<dbReference type="AlphaFoldDB" id="A0A937W493"/>
<feature type="transmembrane region" description="Helical" evidence="1">
    <location>
        <begin position="153"/>
        <end position="174"/>
    </location>
</feature>
<gene>
    <name evidence="2" type="ORF">FJZ47_22840</name>
</gene>
<comment type="caution">
    <text evidence="2">The sequence shown here is derived from an EMBL/GenBank/DDBJ whole genome shotgun (WGS) entry which is preliminary data.</text>
</comment>
<evidence type="ECO:0000256" key="1">
    <source>
        <dbReference type="SAM" id="Phobius"/>
    </source>
</evidence>
<keyword evidence="1" id="KW-0812">Transmembrane</keyword>
<dbReference type="EMBL" id="VGLS01000976">
    <property type="protein sequence ID" value="MBM3226611.1"/>
    <property type="molecule type" value="Genomic_DNA"/>
</dbReference>
<evidence type="ECO:0000313" key="2">
    <source>
        <dbReference type="EMBL" id="MBM3226611.1"/>
    </source>
</evidence>
<protein>
    <submittedName>
        <fullName evidence="2">Uncharacterized protein</fullName>
    </submittedName>
</protein>
<keyword evidence="1" id="KW-0472">Membrane</keyword>
<feature type="transmembrane region" description="Helical" evidence="1">
    <location>
        <begin position="194"/>
        <end position="213"/>
    </location>
</feature>
<keyword evidence="1" id="KW-1133">Transmembrane helix</keyword>
<name>A0A937W493_UNCTE</name>
<sequence>MWFPVVNATAYAVAMAYLESTIVVYLRRLYYPRGFDFPLIIIDTPTLLLELGREAATIVMLATVGIAAGRTSVGKFAYFLYMFGVWDIFYYVWLKVFLDWPASLLTWDVLFLIPVPWVGPALAPVTVAVTMMGMGLILLRLEQRGPVRRAGSLLWLSQVVASLMIIVSFTMDVVPRLPDQGALLAQWTPAVYRWWMLGLGQCLALSTFGVWAWRAATMPASPNAPAGSDD</sequence>
<evidence type="ECO:0000313" key="3">
    <source>
        <dbReference type="Proteomes" id="UP000712673"/>
    </source>
</evidence>